<evidence type="ECO:0000313" key="2">
    <source>
        <dbReference type="Proteomes" id="UP000494206"/>
    </source>
</evidence>
<sequence>MIMHLTSDLMLEENHHEYQSTVLDPLIEDQMSTGDPIADDNPCSAEEQSPMMELILVVHLVASDVRKVIENPILVLGPLIEYQMSTGDPVADDVPCSAEEQPPMMELILVVHLVASDVRKVIENPILVLGPLIEYQMSTGDPVADDVPCSAEEQPPMMELILVVHLVASDVRKVIENPILVLGPLIEYQMSTGDPVADDVPCSGEEQPPMMELILVVHLVASDVRKVIENPILVLGPLIEYQMSTGDPVADDVPCSAEEQPPMMELILVVHLVASDVRKVIENPILVLGPLIEYQMSTGDPVADDVPCSGEEQPPMMELILVVHLVASDVRKISTGDPVADDVPCSAEEQPPMMELILVVHLVASDVRKVIENPILVLGPLIEDQMSTGDPVADDVPCSG</sequence>
<dbReference type="AlphaFoldDB" id="A0A8S1ESE7"/>
<keyword evidence="2" id="KW-1185">Reference proteome</keyword>
<proteinExistence type="predicted"/>
<name>A0A8S1ESE7_9PELO</name>
<reference evidence="1 2" key="1">
    <citation type="submission" date="2020-04" db="EMBL/GenBank/DDBJ databases">
        <authorList>
            <person name="Laetsch R D."/>
            <person name="Stevens L."/>
            <person name="Kumar S."/>
            <person name="Blaxter L. M."/>
        </authorList>
    </citation>
    <scope>NUCLEOTIDE SEQUENCE [LARGE SCALE GENOMIC DNA]</scope>
</reference>
<protein>
    <submittedName>
        <fullName evidence="1">Uncharacterized protein</fullName>
    </submittedName>
</protein>
<dbReference type="EMBL" id="CADEPM010000003">
    <property type="protein sequence ID" value="CAB3402396.1"/>
    <property type="molecule type" value="Genomic_DNA"/>
</dbReference>
<accession>A0A8S1ESE7</accession>
<gene>
    <name evidence="1" type="ORF">CBOVIS_LOCUS5018</name>
</gene>
<organism evidence="1 2">
    <name type="scientific">Caenorhabditis bovis</name>
    <dbReference type="NCBI Taxonomy" id="2654633"/>
    <lineage>
        <taxon>Eukaryota</taxon>
        <taxon>Metazoa</taxon>
        <taxon>Ecdysozoa</taxon>
        <taxon>Nematoda</taxon>
        <taxon>Chromadorea</taxon>
        <taxon>Rhabditida</taxon>
        <taxon>Rhabditina</taxon>
        <taxon>Rhabditomorpha</taxon>
        <taxon>Rhabditoidea</taxon>
        <taxon>Rhabditidae</taxon>
        <taxon>Peloderinae</taxon>
        <taxon>Caenorhabditis</taxon>
    </lineage>
</organism>
<evidence type="ECO:0000313" key="1">
    <source>
        <dbReference type="EMBL" id="CAB3402396.1"/>
    </source>
</evidence>
<comment type="caution">
    <text evidence="1">The sequence shown here is derived from an EMBL/GenBank/DDBJ whole genome shotgun (WGS) entry which is preliminary data.</text>
</comment>
<dbReference type="Proteomes" id="UP000494206">
    <property type="component" value="Unassembled WGS sequence"/>
</dbReference>